<dbReference type="VEuPathDB" id="VectorBase:AATE012987"/>
<dbReference type="GO" id="GO:0003723">
    <property type="term" value="F:RNA binding"/>
    <property type="evidence" value="ECO:0007669"/>
    <property type="project" value="UniProtKB-UniRule"/>
</dbReference>
<dbReference type="InterPro" id="IPR011333">
    <property type="entry name" value="SKP1/BTB/POZ_sf"/>
</dbReference>
<sequence>MGKRPLSRKELEEQKKREDEAAAAHAFKEFVETFQEAPSKISKVWVKAGTYDAGSRKEDTRDRGKLYKPQSRLESDQEKSMDYVKMVANENRKDSALGKKRNQEKKKSNLEIFKEELRQIQEEREERHKYKHMARSMLPGTSSAESDPVYKESESGSFDNGDPNTTNLYLGNLNPKISEQALMELFGKYGPLASIKIMWPRSEEEKMRGRNCGFVAYMSRRDAERALRALNGRDVMGYEMKLGWGKSVPIMTHPIYIPPKLLAYTLPPPPSGLPFNAQPHSSDMDNIPKMTSVAYMSEPELKERMDVVLLKSVVKVVIPTERHLLMLIHRMVEFVIREGPMFEALIMTREMDNPMYKFLFENESPAHIYYRWKLFSLLQGDTPGDWRTKEFRMFKNGSIWKPPPINFYTQGMPDELLADEEGIETNKGNLSLAQRDRLEDLIRHLTPERQKIADAMIFCIEHADAAEEICECITEALSSNETLVKKKVARLYLISDILHNSAVKVQNASFFRKAMEKNLLDIFRNLNGYYMQLDSRLKAEGFKSRVMGVFRAWEEWTIYPREFLVKLQHTFLGIQPMVKREPEEEPEEEKEDEDLDGVPLDGAALLKSAMLCGMASEENRTPLIKHDIYSDEDDIDGMPLADDDIDGVPLESTVEDGVNLESMGRIGAVGVPGEGAGRTSSKKGKPGSGSFIPSKWESVDASQIEAQAVTTSKWDTLDPVVPEPPKISLQNAGGSMGSGRKYGNYSDDDEDGRDEDGNGAPDQDELRRVRLREIEVKIVQYQDEFESGTRQVRTGWTMPEEIDSYRMKLIKEMEKELRHKSREDQNWPVSDEDNRARKAVKRSPSEESLRKPKRRRTSISPGSKSSKRRMSTSSSEEEQSSMDRIASRYRYSSERSVSPGPATSSRTSKYDLLCSPAARHGGSGESSYDKYDRERDRRGDGRDHREKKEGARERTQLSHERDHREHRERARDSERGHGRDHERDRATRDDRDRERDYDRDRSRESSTVSRYRERERERERERDRGKDVYGSSSGSSSRKESVSSSKYDDRAHVQKMGNVLHKLGNVSQSIRGRKRKREADDGDESGDGSDLLDRSLQTPKRKKLTSTAKYIYQALFKEERNSDITVHALGKQWHLHKVYLSQSPYFSSMFNGSWREADDDYVHIEIIDPKITIESLYSVFGSLYMDEVVLEPKEIISTLATATLFQLDSLIDRCAEVMVETTNAETAVLYYEAACEYGVKIVKQSTYGWLLVNLLSLYHRAAKWLRLISPELMEQLVSSADLYVVQTEFTLYTLLRFWMSLKLFPEETPASEGMEHPKERYFSERTSAVPFLYTDEGEPFVRVFRALRLRNLLNHHVDIRILRQDNIIPIEWLHKPLFQQWNSVLMIDQSLDKQIECDDRTFLESCIRCGRILPENISQKWRWTGFHYGLDLLLMSDTRTIRIKRHHRTENERLLSLQVKRQFLVRVSLTSLNELRQIKHQQTTCIESVSLEKNEEIQLVVFDRELTFPLLISVNMMLDPPPEKVANASPAAASDAKSASNDAPTPGSSGNAQSTPSSSSGSSSNVRNPTRAFPLLGSSHHGMVESLDGNASSSNRMALVNES</sequence>
<dbReference type="PANTHER" id="PTHR23140:SF0">
    <property type="entry name" value="U2 SNRNP-ASSOCIATED SURP MOTIF-CONTAINING PROTEIN"/>
    <property type="match status" value="1"/>
</dbReference>
<protein>
    <submittedName>
        <fullName evidence="3">Uncharacterized protein</fullName>
    </submittedName>
</protein>
<feature type="compositionally biased region" description="Basic and acidic residues" evidence="2">
    <location>
        <begin position="927"/>
        <end position="1027"/>
    </location>
</feature>
<feature type="region of interest" description="Disordered" evidence="2">
    <location>
        <begin position="577"/>
        <end position="596"/>
    </location>
</feature>
<dbReference type="InterPro" id="IPR051485">
    <property type="entry name" value="SR-CTD_assoc_factor"/>
</dbReference>
<dbReference type="CDD" id="cd21370">
    <property type="entry name" value="cwf21_SR140"/>
    <property type="match status" value="1"/>
</dbReference>
<dbReference type="Pfam" id="PF01805">
    <property type="entry name" value="Surp"/>
    <property type="match status" value="1"/>
</dbReference>
<dbReference type="InterPro" id="IPR000504">
    <property type="entry name" value="RRM_dom"/>
</dbReference>
<dbReference type="Pfam" id="PF00651">
    <property type="entry name" value="BTB"/>
    <property type="match status" value="1"/>
</dbReference>
<dbReference type="SMART" id="SM00360">
    <property type="entry name" value="RRM"/>
    <property type="match status" value="1"/>
</dbReference>
<dbReference type="Gene3D" id="1.10.10.790">
    <property type="entry name" value="Surp module"/>
    <property type="match status" value="1"/>
</dbReference>
<dbReference type="InterPro" id="IPR035979">
    <property type="entry name" value="RBD_domain_sf"/>
</dbReference>
<dbReference type="STRING" id="41427.A0A182J7S7"/>
<dbReference type="PROSITE" id="PS50102">
    <property type="entry name" value="RRM"/>
    <property type="match status" value="1"/>
</dbReference>
<feature type="compositionally biased region" description="Low complexity" evidence="2">
    <location>
        <begin position="1526"/>
        <end position="1564"/>
    </location>
</feature>
<dbReference type="PANTHER" id="PTHR23140">
    <property type="entry name" value="RNA PROCESSING PROTEIN LD23810P"/>
    <property type="match status" value="1"/>
</dbReference>
<dbReference type="SMART" id="SM00582">
    <property type="entry name" value="RPR"/>
    <property type="match status" value="1"/>
</dbReference>
<evidence type="ECO:0000256" key="1">
    <source>
        <dbReference type="ARBA" id="ARBA00022884"/>
    </source>
</evidence>
<evidence type="ECO:0000256" key="2">
    <source>
        <dbReference type="SAM" id="MobiDB-lite"/>
    </source>
</evidence>
<dbReference type="GO" id="GO:0006396">
    <property type="term" value="P:RNA processing"/>
    <property type="evidence" value="ECO:0007669"/>
    <property type="project" value="InterPro"/>
</dbReference>
<dbReference type="InterPro" id="IPR008942">
    <property type="entry name" value="ENTH_VHS"/>
</dbReference>
<feature type="region of interest" description="Disordered" evidence="2">
    <location>
        <begin position="1"/>
        <end position="20"/>
    </location>
</feature>
<feature type="region of interest" description="Disordered" evidence="2">
    <location>
        <begin position="669"/>
        <end position="698"/>
    </location>
</feature>
<dbReference type="InterPro" id="IPR000210">
    <property type="entry name" value="BTB/POZ_dom"/>
</dbReference>
<dbReference type="Gene3D" id="3.30.710.10">
    <property type="entry name" value="Potassium Channel Kv1.1, Chain A"/>
    <property type="match status" value="1"/>
</dbReference>
<dbReference type="Gene3D" id="1.25.40.90">
    <property type="match status" value="1"/>
</dbReference>
<keyword evidence="1" id="KW-0694">RNA-binding</keyword>
<feature type="region of interest" description="Disordered" evidence="2">
    <location>
        <begin position="816"/>
        <end position="1098"/>
    </location>
</feature>
<dbReference type="EnsemblMetazoa" id="AATE012987-RA">
    <property type="protein sequence ID" value="AATE012987-PA.1"/>
    <property type="gene ID" value="AATE012987"/>
</dbReference>
<dbReference type="InterPro" id="IPR006569">
    <property type="entry name" value="CID_dom"/>
</dbReference>
<dbReference type="CDD" id="cd12223">
    <property type="entry name" value="RRM_SR140"/>
    <property type="match status" value="1"/>
</dbReference>
<dbReference type="GO" id="GO:0005634">
    <property type="term" value="C:nucleus"/>
    <property type="evidence" value="ECO:0007669"/>
    <property type="project" value="TreeGrafter"/>
</dbReference>
<dbReference type="InterPro" id="IPR013170">
    <property type="entry name" value="mRNA_splic_Cwf21_dom"/>
</dbReference>
<dbReference type="Pfam" id="PF04818">
    <property type="entry name" value="CID"/>
    <property type="match status" value="1"/>
</dbReference>
<feature type="compositionally biased region" description="Basic and acidic residues" evidence="2">
    <location>
        <begin position="54"/>
        <end position="80"/>
    </location>
</feature>
<feature type="region of interest" description="Disordered" evidence="2">
    <location>
        <begin position="715"/>
        <end position="766"/>
    </location>
</feature>
<dbReference type="CDD" id="cd18305">
    <property type="entry name" value="BTB_POZ_GCL"/>
    <property type="match status" value="1"/>
</dbReference>
<organism evidence="3">
    <name type="scientific">Anopheles atroparvus</name>
    <name type="common">European mosquito</name>
    <dbReference type="NCBI Taxonomy" id="41427"/>
    <lineage>
        <taxon>Eukaryota</taxon>
        <taxon>Metazoa</taxon>
        <taxon>Ecdysozoa</taxon>
        <taxon>Arthropoda</taxon>
        <taxon>Hexapoda</taxon>
        <taxon>Insecta</taxon>
        <taxon>Pterygota</taxon>
        <taxon>Neoptera</taxon>
        <taxon>Endopterygota</taxon>
        <taxon>Diptera</taxon>
        <taxon>Nematocera</taxon>
        <taxon>Culicoidea</taxon>
        <taxon>Culicidae</taxon>
        <taxon>Anophelinae</taxon>
        <taxon>Anopheles</taxon>
    </lineage>
</organism>
<dbReference type="InterPro" id="IPR000061">
    <property type="entry name" value="Surp"/>
</dbReference>
<dbReference type="Pfam" id="PF08312">
    <property type="entry name" value="cwf21"/>
    <property type="match status" value="1"/>
</dbReference>
<dbReference type="SMART" id="SM00225">
    <property type="entry name" value="BTB"/>
    <property type="match status" value="1"/>
</dbReference>
<feature type="region of interest" description="Disordered" evidence="2">
    <location>
        <begin position="138"/>
        <end position="163"/>
    </location>
</feature>
<dbReference type="PROSITE" id="PS50097">
    <property type="entry name" value="BTB"/>
    <property type="match status" value="1"/>
</dbReference>
<evidence type="ECO:0000313" key="3">
    <source>
        <dbReference type="EnsemblMetazoa" id="AATE012987-PA.1"/>
    </source>
</evidence>
<dbReference type="SUPFAM" id="SSF48464">
    <property type="entry name" value="ENTH/VHS domain"/>
    <property type="match status" value="1"/>
</dbReference>
<dbReference type="Pfam" id="PF00076">
    <property type="entry name" value="RRM_1"/>
    <property type="match status" value="1"/>
</dbReference>
<feature type="compositionally biased region" description="Polar residues" evidence="2">
    <location>
        <begin position="1589"/>
        <end position="1603"/>
    </location>
</feature>
<dbReference type="Gene3D" id="3.30.70.330">
    <property type="match status" value="1"/>
</dbReference>
<dbReference type="SMART" id="SM01115">
    <property type="entry name" value="cwf21"/>
    <property type="match status" value="1"/>
</dbReference>
<feature type="compositionally biased region" description="Basic and acidic residues" evidence="2">
    <location>
        <begin position="7"/>
        <end position="20"/>
    </location>
</feature>
<dbReference type="SUPFAM" id="SSF54928">
    <property type="entry name" value="RNA-binding domain, RBD"/>
    <property type="match status" value="1"/>
</dbReference>
<name>A0A182J7S7_ANOAO</name>
<dbReference type="PROSITE" id="PS50128">
    <property type="entry name" value="SURP"/>
    <property type="match status" value="1"/>
</dbReference>
<feature type="region of interest" description="Disordered" evidence="2">
    <location>
        <begin position="1523"/>
        <end position="1603"/>
    </location>
</feature>
<feature type="region of interest" description="Disordered" evidence="2">
    <location>
        <begin position="51"/>
        <end position="80"/>
    </location>
</feature>
<proteinExistence type="predicted"/>
<dbReference type="InterPro" id="IPR035967">
    <property type="entry name" value="SWAP/Surp_sf"/>
</dbReference>
<reference evidence="3" key="1">
    <citation type="submission" date="2022-08" db="UniProtKB">
        <authorList>
            <consortium name="EnsemblMetazoa"/>
        </authorList>
    </citation>
    <scope>IDENTIFICATION</scope>
    <source>
        <strain evidence="3">EBRO</strain>
    </source>
</reference>
<dbReference type="InterPro" id="IPR012677">
    <property type="entry name" value="Nucleotide-bd_a/b_plait_sf"/>
</dbReference>
<feature type="compositionally biased region" description="Acidic residues" evidence="2">
    <location>
        <begin position="583"/>
        <end position="596"/>
    </location>
</feature>
<feature type="compositionally biased region" description="Basic and acidic residues" evidence="2">
    <location>
        <begin position="1037"/>
        <end position="1052"/>
    </location>
</feature>
<feature type="compositionally biased region" description="Low complexity" evidence="2">
    <location>
        <begin position="888"/>
        <end position="898"/>
    </location>
</feature>
<dbReference type="CDD" id="cd18495">
    <property type="entry name" value="BACK_GCL"/>
    <property type="match status" value="1"/>
</dbReference>
<dbReference type="SUPFAM" id="SSF109905">
    <property type="entry name" value="Surp module (SWAP domain)"/>
    <property type="match status" value="1"/>
</dbReference>
<dbReference type="InterPro" id="IPR035009">
    <property type="entry name" value="SR140_RRM"/>
</dbReference>
<feature type="compositionally biased region" description="Basic and acidic residues" evidence="2">
    <location>
        <begin position="816"/>
        <end position="825"/>
    </location>
</feature>
<dbReference type="SMART" id="SM00648">
    <property type="entry name" value="SWAP"/>
    <property type="match status" value="1"/>
</dbReference>
<dbReference type="SUPFAM" id="SSF54695">
    <property type="entry name" value="POZ domain"/>
    <property type="match status" value="1"/>
</dbReference>
<dbReference type="PROSITE" id="PS51391">
    <property type="entry name" value="CID"/>
    <property type="match status" value="1"/>
</dbReference>
<accession>A0A182J7S7</accession>
<dbReference type="InterPro" id="IPR047488">
    <property type="entry name" value="SR140_cwf21"/>
</dbReference>
<dbReference type="FunFam" id="3.30.70.330:FF:000177">
    <property type="entry name" value="U2 snRNP-associated SURP motif-containing protein-like isoform X2"/>
    <property type="match status" value="1"/>
</dbReference>